<gene>
    <name evidence="2" type="ORF">SNR37_002278</name>
</gene>
<dbReference type="PROSITE" id="PS51257">
    <property type="entry name" value="PROKAR_LIPOPROTEIN"/>
    <property type="match status" value="1"/>
</dbReference>
<dbReference type="EMBL" id="JAYDYW010000004">
    <property type="protein sequence ID" value="MEE1672867.1"/>
    <property type="molecule type" value="Genomic_DNA"/>
</dbReference>
<sequence>MKGISLVALATSMLVGCSSSPSMQKVVVYDGSKHHAAHTHNAHYMEGVVDENGQLYLSGMQSRSLHPEGPDMSAPDVQHSLTDYVNLMSQRLVSSSHYVNADTPIGVASFVPLDNLRTTDLFGMQLAESFVYEMQQSGFSVIDYKTTGFIRITQEGDFVYSRNVKELSKRLPIEYLLVGTFSKSNQGILVNARIVGAQSKVVVASAQELIPNEVYQSKVPAPVKRDGVMIIESRKQASKTKMPMGERG</sequence>
<reference evidence="3" key="1">
    <citation type="submission" date="2023-07" db="EMBL/GenBank/DDBJ databases">
        <title>Draft genome sequence of Agarivorans aestuarii strain ZMCS4, a CAZymes producing bacteria isolated from the marine brown algae Clodostephus spongiosus.</title>
        <authorList>
            <person name="Lorente B."/>
            <person name="Cabral C."/>
            <person name="Frias J."/>
            <person name="Faria J."/>
            <person name="Toubarro D."/>
        </authorList>
    </citation>
    <scope>NUCLEOTIDE SEQUENCE [LARGE SCALE GENOMIC DNA]</scope>
    <source>
        <strain evidence="3">ZMCS4</strain>
    </source>
</reference>
<evidence type="ECO:0000313" key="3">
    <source>
        <dbReference type="Proteomes" id="UP001310248"/>
    </source>
</evidence>
<protein>
    <submittedName>
        <fullName evidence="2">FlgO family outer membrane protein</fullName>
    </submittedName>
</protein>
<dbReference type="RefSeq" id="WP_329774279.1">
    <property type="nucleotide sequence ID" value="NZ_JAYDYW010000004.1"/>
</dbReference>
<dbReference type="InterPro" id="IPR041215">
    <property type="entry name" value="FlgO_dom"/>
</dbReference>
<dbReference type="Pfam" id="PF17680">
    <property type="entry name" value="FlgO"/>
    <property type="match status" value="1"/>
</dbReference>
<dbReference type="InterPro" id="IPR014549">
    <property type="entry name" value="FlgO"/>
</dbReference>
<evidence type="ECO:0000313" key="2">
    <source>
        <dbReference type="EMBL" id="MEE1672867.1"/>
    </source>
</evidence>
<dbReference type="PIRSF" id="PIRSF028688">
    <property type="entry name" value="UCP_imp_028688"/>
    <property type="match status" value="1"/>
</dbReference>
<keyword evidence="3" id="KW-1185">Reference proteome</keyword>
<comment type="caution">
    <text evidence="2">The sequence shown here is derived from an EMBL/GenBank/DDBJ whole genome shotgun (WGS) entry which is preliminary data.</text>
</comment>
<reference evidence="2 3" key="2">
    <citation type="submission" date="2023-12" db="EMBL/GenBank/DDBJ databases">
        <authorList>
            <consortium name="Cladostephus spongiosus"/>
            <person name="Lorente B."/>
            <person name="Cabral C."/>
            <person name="Frias J."/>
            <person name="Faria J."/>
            <person name="Toubarro D."/>
        </authorList>
    </citation>
    <scope>NUCLEOTIDE SEQUENCE [LARGE SCALE GENOMIC DNA]</scope>
    <source>
        <strain evidence="2 3">ZMCS4</strain>
    </source>
</reference>
<feature type="domain" description="FlgO" evidence="1">
    <location>
        <begin position="88"/>
        <end position="214"/>
    </location>
</feature>
<organism evidence="2 3">
    <name type="scientific">Agarivorans aestuarii</name>
    <dbReference type="NCBI Taxonomy" id="1563703"/>
    <lineage>
        <taxon>Bacteria</taxon>
        <taxon>Pseudomonadati</taxon>
        <taxon>Pseudomonadota</taxon>
        <taxon>Gammaproteobacteria</taxon>
        <taxon>Alteromonadales</taxon>
        <taxon>Alteromonadaceae</taxon>
        <taxon>Agarivorans</taxon>
    </lineage>
</organism>
<proteinExistence type="predicted"/>
<name>A0ABU7G0D9_9ALTE</name>
<dbReference type="Proteomes" id="UP001310248">
    <property type="component" value="Unassembled WGS sequence"/>
</dbReference>
<evidence type="ECO:0000259" key="1">
    <source>
        <dbReference type="Pfam" id="PF17680"/>
    </source>
</evidence>
<accession>A0ABU7G0D9</accession>